<organism evidence="2 3">
    <name type="scientific">Edaphochlamys debaryana</name>
    <dbReference type="NCBI Taxonomy" id="47281"/>
    <lineage>
        <taxon>Eukaryota</taxon>
        <taxon>Viridiplantae</taxon>
        <taxon>Chlorophyta</taxon>
        <taxon>core chlorophytes</taxon>
        <taxon>Chlorophyceae</taxon>
        <taxon>CS clade</taxon>
        <taxon>Chlamydomonadales</taxon>
        <taxon>Chlamydomonadales incertae sedis</taxon>
        <taxon>Edaphochlamys</taxon>
    </lineage>
</organism>
<dbReference type="OrthoDB" id="10500029at2759"/>
<dbReference type="SUPFAM" id="SSF81383">
    <property type="entry name" value="F-box domain"/>
    <property type="match status" value="1"/>
</dbReference>
<sequence>MAGEAQFSAGPGRLDAYSVAQLPREILQIIGSHLSPSDWPSARLTCRTWRRHITTGVAELTLAAERDGERWCVRLLAAAPLLPLLRRCRLLVSSRLEPGALLWRLQQLAAAHGRLTDVELRCMGPLQLALSAGPSPLALAPAGMAAFGGRLRVLALRGGAVPPPAALVALSALSGLRELSLLPGDYAEVSPEEGGPLVDQSADPGDYGLSDAHCWALAAAAGALGPGAAAAGPSGSSSGSGSGRAAAKGSGLRLAAAAAAGHAGATLMPCGLGLHLTKLMRPAGFHASGCRALARGLPRLASVTLYDSDLTEGAARALAPLTGLASLQCGVRSHHVPGVLSACLPSLRGQRQAGTSVLPPPPPALLPLPPPPSLPRRRCCLTGLFLVDQALGPQALQRLASLTALRELIIESPRALPDQTGMDRTGPDRVALSFGPAAATLLVPGGPACAPGLEAGLLALSRLTHLQASAGGGSSGRHGF</sequence>
<name>A0A835Y9M4_9CHLO</name>
<reference evidence="2" key="1">
    <citation type="journal article" date="2020" name="bioRxiv">
        <title>Comparative genomics of Chlamydomonas.</title>
        <authorList>
            <person name="Craig R.J."/>
            <person name="Hasan A.R."/>
            <person name="Ness R.W."/>
            <person name="Keightley P.D."/>
        </authorList>
    </citation>
    <scope>NUCLEOTIDE SEQUENCE</scope>
    <source>
        <strain evidence="2">CCAP 11/70</strain>
    </source>
</reference>
<accession>A0A835Y9M4</accession>
<proteinExistence type="predicted"/>
<dbReference type="CDD" id="cd09917">
    <property type="entry name" value="F-box_SF"/>
    <property type="match status" value="1"/>
</dbReference>
<dbReference type="AlphaFoldDB" id="A0A835Y9M4"/>
<evidence type="ECO:0000313" key="2">
    <source>
        <dbReference type="EMBL" id="KAG2497684.1"/>
    </source>
</evidence>
<keyword evidence="3" id="KW-1185">Reference proteome</keyword>
<dbReference type="InterPro" id="IPR036047">
    <property type="entry name" value="F-box-like_dom_sf"/>
</dbReference>
<dbReference type="Pfam" id="PF12937">
    <property type="entry name" value="F-box-like"/>
    <property type="match status" value="1"/>
</dbReference>
<evidence type="ECO:0000259" key="1">
    <source>
        <dbReference type="PROSITE" id="PS50181"/>
    </source>
</evidence>
<feature type="domain" description="F-box" evidence="1">
    <location>
        <begin position="16"/>
        <end position="50"/>
    </location>
</feature>
<dbReference type="EMBL" id="JAEHOE010000013">
    <property type="protein sequence ID" value="KAG2497684.1"/>
    <property type="molecule type" value="Genomic_DNA"/>
</dbReference>
<protein>
    <recommendedName>
        <fullName evidence="1">F-box domain-containing protein</fullName>
    </recommendedName>
</protein>
<dbReference type="PROSITE" id="PS50181">
    <property type="entry name" value="FBOX"/>
    <property type="match status" value="1"/>
</dbReference>
<dbReference type="Gene3D" id="1.20.1280.50">
    <property type="match status" value="1"/>
</dbReference>
<dbReference type="InterPro" id="IPR001810">
    <property type="entry name" value="F-box_dom"/>
</dbReference>
<comment type="caution">
    <text evidence="2">The sequence shown here is derived from an EMBL/GenBank/DDBJ whole genome shotgun (WGS) entry which is preliminary data.</text>
</comment>
<dbReference type="Proteomes" id="UP000612055">
    <property type="component" value="Unassembled WGS sequence"/>
</dbReference>
<evidence type="ECO:0000313" key="3">
    <source>
        <dbReference type="Proteomes" id="UP000612055"/>
    </source>
</evidence>
<gene>
    <name evidence="2" type="ORF">HYH03_004421</name>
</gene>